<dbReference type="Pfam" id="PF13231">
    <property type="entry name" value="PMT_2"/>
    <property type="match status" value="1"/>
</dbReference>
<feature type="transmembrane region" description="Helical" evidence="8">
    <location>
        <begin position="77"/>
        <end position="97"/>
    </location>
</feature>
<feature type="transmembrane region" description="Helical" evidence="8">
    <location>
        <begin position="383"/>
        <end position="402"/>
    </location>
</feature>
<evidence type="ECO:0000256" key="6">
    <source>
        <dbReference type="ARBA" id="ARBA00022989"/>
    </source>
</evidence>
<keyword evidence="6 8" id="KW-1133">Transmembrane helix</keyword>
<evidence type="ECO:0000256" key="3">
    <source>
        <dbReference type="ARBA" id="ARBA00022676"/>
    </source>
</evidence>
<feature type="transmembrane region" description="Helical" evidence="8">
    <location>
        <begin position="221"/>
        <end position="242"/>
    </location>
</feature>
<evidence type="ECO:0000256" key="7">
    <source>
        <dbReference type="ARBA" id="ARBA00023136"/>
    </source>
</evidence>
<evidence type="ECO:0000256" key="8">
    <source>
        <dbReference type="SAM" id="Phobius"/>
    </source>
</evidence>
<evidence type="ECO:0000313" key="11">
    <source>
        <dbReference type="Proteomes" id="UP000184080"/>
    </source>
</evidence>
<feature type="transmembrane region" description="Helical" evidence="8">
    <location>
        <begin position="353"/>
        <end position="371"/>
    </location>
</feature>
<evidence type="ECO:0000313" key="10">
    <source>
        <dbReference type="EMBL" id="SHJ08625.1"/>
    </source>
</evidence>
<sequence length="438" mass="51336">MFKTLTAKEKRYILLLVLFSFLLYLLWAIIIPYNRAPDEYQRFDVVRFIFKYRSLPLAGDKRLEYGPYGITYATTPYFPYIISALMSIALKAIGLNIPLYLSSRLLSVISGTGTVFFTFFICKKLFKESNLKYYVPCILATIPQFAFINSYTNQDSFTIFLTSIMIYLWFKGVENNWDYKTVVLTGITSGVMLLSYLNGYTIILATLLIVLISYKDKLSKMFLYKLFLCIFVMFLVSAWFFIRNAVHYNGDFLGLRYMSELSETLAWDRFKPSLRSTLARRNLGVWHLFFHTSWIKTTFKSFWAVFDYMTIHIKSSYYVFILILNIAGLAGVIGLIIKNVKNGVLKGIKDNKIYFTLIFSIIISTLLHIYYSVYSDYQPQGRYMFPALVPIVLLLFKGLYEVMAERYRDYAYKALTFIFISANFYCLFKILMFMYYFG</sequence>
<evidence type="ECO:0000256" key="1">
    <source>
        <dbReference type="ARBA" id="ARBA00004651"/>
    </source>
</evidence>
<accession>A0A1M6GF92</accession>
<dbReference type="AlphaFoldDB" id="A0A1M6GF92"/>
<dbReference type="STRING" id="1121298.SAMN05444401_2096"/>
<keyword evidence="4 10" id="KW-0808">Transferase</keyword>
<dbReference type="InterPro" id="IPR050297">
    <property type="entry name" value="LipidA_mod_glycosyltrf_83"/>
</dbReference>
<organism evidence="10 11">
    <name type="scientific">Clostridium amylolyticum</name>
    <dbReference type="NCBI Taxonomy" id="1121298"/>
    <lineage>
        <taxon>Bacteria</taxon>
        <taxon>Bacillati</taxon>
        <taxon>Bacillota</taxon>
        <taxon>Clostridia</taxon>
        <taxon>Eubacteriales</taxon>
        <taxon>Clostridiaceae</taxon>
        <taxon>Clostridium</taxon>
    </lineage>
</organism>
<evidence type="ECO:0000259" key="9">
    <source>
        <dbReference type="Pfam" id="PF13231"/>
    </source>
</evidence>
<proteinExistence type="predicted"/>
<protein>
    <submittedName>
        <fullName evidence="10">Dolichyl-phosphate-mannose-protein mannosyltransferase</fullName>
    </submittedName>
</protein>
<dbReference type="PANTHER" id="PTHR33908:SF11">
    <property type="entry name" value="MEMBRANE PROTEIN"/>
    <property type="match status" value="1"/>
</dbReference>
<dbReference type="GO" id="GO:0005886">
    <property type="term" value="C:plasma membrane"/>
    <property type="evidence" value="ECO:0007669"/>
    <property type="project" value="UniProtKB-SubCell"/>
</dbReference>
<keyword evidence="3 10" id="KW-0328">Glycosyltransferase</keyword>
<dbReference type="OrthoDB" id="6052932at2"/>
<feature type="transmembrane region" description="Helical" evidence="8">
    <location>
        <begin position="104"/>
        <end position="121"/>
    </location>
</feature>
<dbReference type="Proteomes" id="UP000184080">
    <property type="component" value="Unassembled WGS sequence"/>
</dbReference>
<comment type="subcellular location">
    <subcellularLocation>
        <location evidence="1">Cell membrane</location>
        <topology evidence="1">Multi-pass membrane protein</topology>
    </subcellularLocation>
</comment>
<keyword evidence="5 8" id="KW-0812">Transmembrane</keyword>
<feature type="transmembrane region" description="Helical" evidence="8">
    <location>
        <begin position="317"/>
        <end position="337"/>
    </location>
</feature>
<dbReference type="InterPro" id="IPR038731">
    <property type="entry name" value="RgtA/B/C-like"/>
</dbReference>
<keyword evidence="11" id="KW-1185">Reference proteome</keyword>
<feature type="transmembrane region" description="Helical" evidence="8">
    <location>
        <begin position="193"/>
        <end position="214"/>
    </location>
</feature>
<keyword evidence="7 8" id="KW-0472">Membrane</keyword>
<feature type="domain" description="Glycosyltransferase RgtA/B/C/D-like" evidence="9">
    <location>
        <begin position="76"/>
        <end position="239"/>
    </location>
</feature>
<dbReference type="GO" id="GO:0009103">
    <property type="term" value="P:lipopolysaccharide biosynthetic process"/>
    <property type="evidence" value="ECO:0007669"/>
    <property type="project" value="UniProtKB-ARBA"/>
</dbReference>
<evidence type="ECO:0000256" key="5">
    <source>
        <dbReference type="ARBA" id="ARBA00022692"/>
    </source>
</evidence>
<reference evidence="10 11" key="1">
    <citation type="submission" date="2016-11" db="EMBL/GenBank/DDBJ databases">
        <authorList>
            <person name="Jaros S."/>
            <person name="Januszkiewicz K."/>
            <person name="Wedrychowicz H."/>
        </authorList>
    </citation>
    <scope>NUCLEOTIDE SEQUENCE [LARGE SCALE GENOMIC DNA]</scope>
    <source>
        <strain evidence="10 11">DSM 21864</strain>
    </source>
</reference>
<evidence type="ECO:0000256" key="4">
    <source>
        <dbReference type="ARBA" id="ARBA00022679"/>
    </source>
</evidence>
<dbReference type="PANTHER" id="PTHR33908">
    <property type="entry name" value="MANNOSYLTRANSFERASE YKCB-RELATED"/>
    <property type="match status" value="1"/>
</dbReference>
<dbReference type="GO" id="GO:0016763">
    <property type="term" value="F:pentosyltransferase activity"/>
    <property type="evidence" value="ECO:0007669"/>
    <property type="project" value="TreeGrafter"/>
</dbReference>
<feature type="transmembrane region" description="Helical" evidence="8">
    <location>
        <begin position="12"/>
        <end position="33"/>
    </location>
</feature>
<evidence type="ECO:0000256" key="2">
    <source>
        <dbReference type="ARBA" id="ARBA00022475"/>
    </source>
</evidence>
<keyword evidence="2" id="KW-1003">Cell membrane</keyword>
<name>A0A1M6GF92_9CLOT</name>
<dbReference type="RefSeq" id="WP_073006250.1">
    <property type="nucleotide sequence ID" value="NZ_FQZO01000003.1"/>
</dbReference>
<feature type="transmembrane region" description="Helical" evidence="8">
    <location>
        <begin position="414"/>
        <end position="437"/>
    </location>
</feature>
<gene>
    <name evidence="10" type="ORF">SAMN05444401_2096</name>
</gene>
<dbReference type="EMBL" id="FQZO01000003">
    <property type="protein sequence ID" value="SHJ08625.1"/>
    <property type="molecule type" value="Genomic_DNA"/>
</dbReference>